<dbReference type="AlphaFoldDB" id="A0A9P9DWS8"/>
<dbReference type="Proteomes" id="UP000700596">
    <property type="component" value="Unassembled WGS sequence"/>
</dbReference>
<keyword evidence="2" id="KW-1185">Reference proteome</keyword>
<sequence length="236" mass="25893">MAEYFGGGEPISPLYLRGFPFEVVNPSSLELPKDESQDNPKDLFTPGLPFFAQAARIASLDGLTGSLPIGYSEPNNLQDIYLTHPSTPNWDLEIGTFSDPVILEYIGDSPVGCYISADTSPLHGVYAQDSPCLWNIPSIIEDSGRINPDPIATPLFDVTETIIFEEPETKDASPTPFLDGYSKNKDPQRCRVSTAMDFVCPQCSTGFGKLFLLRYKLLLQENTSTGAITDDSNVNR</sequence>
<comment type="caution">
    <text evidence="1">The sequence shown here is derived from an EMBL/GenBank/DDBJ whole genome shotgun (WGS) entry which is preliminary data.</text>
</comment>
<organism evidence="1 2">
    <name type="scientific">Dendryphion nanum</name>
    <dbReference type="NCBI Taxonomy" id="256645"/>
    <lineage>
        <taxon>Eukaryota</taxon>
        <taxon>Fungi</taxon>
        <taxon>Dikarya</taxon>
        <taxon>Ascomycota</taxon>
        <taxon>Pezizomycotina</taxon>
        <taxon>Dothideomycetes</taxon>
        <taxon>Pleosporomycetidae</taxon>
        <taxon>Pleosporales</taxon>
        <taxon>Torulaceae</taxon>
        <taxon>Dendryphion</taxon>
    </lineage>
</organism>
<proteinExistence type="predicted"/>
<dbReference type="EMBL" id="JAGMWT010000006">
    <property type="protein sequence ID" value="KAH7127180.1"/>
    <property type="molecule type" value="Genomic_DNA"/>
</dbReference>
<evidence type="ECO:0000313" key="1">
    <source>
        <dbReference type="EMBL" id="KAH7127180.1"/>
    </source>
</evidence>
<evidence type="ECO:0000313" key="2">
    <source>
        <dbReference type="Proteomes" id="UP000700596"/>
    </source>
</evidence>
<name>A0A9P9DWS8_9PLEO</name>
<reference evidence="1" key="1">
    <citation type="journal article" date="2021" name="Nat. Commun.">
        <title>Genetic determinants of endophytism in the Arabidopsis root mycobiome.</title>
        <authorList>
            <person name="Mesny F."/>
            <person name="Miyauchi S."/>
            <person name="Thiergart T."/>
            <person name="Pickel B."/>
            <person name="Atanasova L."/>
            <person name="Karlsson M."/>
            <person name="Huettel B."/>
            <person name="Barry K.W."/>
            <person name="Haridas S."/>
            <person name="Chen C."/>
            <person name="Bauer D."/>
            <person name="Andreopoulos W."/>
            <person name="Pangilinan J."/>
            <person name="LaButti K."/>
            <person name="Riley R."/>
            <person name="Lipzen A."/>
            <person name="Clum A."/>
            <person name="Drula E."/>
            <person name="Henrissat B."/>
            <person name="Kohler A."/>
            <person name="Grigoriev I.V."/>
            <person name="Martin F.M."/>
            <person name="Hacquard S."/>
        </authorList>
    </citation>
    <scope>NUCLEOTIDE SEQUENCE</scope>
    <source>
        <strain evidence="1">MPI-CAGE-CH-0243</strain>
    </source>
</reference>
<gene>
    <name evidence="1" type="ORF">B0J11DRAFT_505888</name>
</gene>
<protein>
    <submittedName>
        <fullName evidence="1">Uncharacterized protein</fullName>
    </submittedName>
</protein>
<accession>A0A9P9DWS8</accession>